<feature type="transmembrane region" description="Helical" evidence="2">
    <location>
        <begin position="67"/>
        <end position="88"/>
    </location>
</feature>
<protein>
    <recommendedName>
        <fullName evidence="5">DUF4367 domain-containing protein</fullName>
    </recommendedName>
</protein>
<organism evidence="3 4">
    <name type="scientific">Plantactinospora mayteni</name>
    <dbReference type="NCBI Taxonomy" id="566021"/>
    <lineage>
        <taxon>Bacteria</taxon>
        <taxon>Bacillati</taxon>
        <taxon>Actinomycetota</taxon>
        <taxon>Actinomycetes</taxon>
        <taxon>Micromonosporales</taxon>
        <taxon>Micromonosporaceae</taxon>
        <taxon>Plantactinospora</taxon>
    </lineage>
</organism>
<feature type="region of interest" description="Disordered" evidence="1">
    <location>
        <begin position="37"/>
        <end position="61"/>
    </location>
</feature>
<dbReference type="RefSeq" id="WP_203862606.1">
    <property type="nucleotide sequence ID" value="NZ_BAAAZQ010000052.1"/>
</dbReference>
<feature type="compositionally biased region" description="Low complexity" evidence="1">
    <location>
        <begin position="51"/>
        <end position="60"/>
    </location>
</feature>
<evidence type="ECO:0008006" key="5">
    <source>
        <dbReference type="Google" id="ProtNLM"/>
    </source>
</evidence>
<evidence type="ECO:0000256" key="1">
    <source>
        <dbReference type="SAM" id="MobiDB-lite"/>
    </source>
</evidence>
<gene>
    <name evidence="3" type="ORF">Pma05_79060</name>
</gene>
<reference evidence="3 4" key="1">
    <citation type="submission" date="2021-01" db="EMBL/GenBank/DDBJ databases">
        <title>Whole genome shotgun sequence of Plantactinospora mayteni NBRC 109088.</title>
        <authorList>
            <person name="Komaki H."/>
            <person name="Tamura T."/>
        </authorList>
    </citation>
    <scope>NUCLEOTIDE SEQUENCE [LARGE SCALE GENOMIC DNA]</scope>
    <source>
        <strain evidence="3 4">NBRC 109088</strain>
    </source>
</reference>
<accession>A0ABQ4F346</accession>
<keyword evidence="2" id="KW-0472">Membrane</keyword>
<keyword evidence="2" id="KW-0812">Transmembrane</keyword>
<evidence type="ECO:0000313" key="4">
    <source>
        <dbReference type="Proteomes" id="UP000621500"/>
    </source>
</evidence>
<proteinExistence type="predicted"/>
<keyword evidence="2" id="KW-1133">Transmembrane helix</keyword>
<dbReference type="Proteomes" id="UP000621500">
    <property type="component" value="Unassembled WGS sequence"/>
</dbReference>
<evidence type="ECO:0000313" key="3">
    <source>
        <dbReference type="EMBL" id="GIH01334.1"/>
    </source>
</evidence>
<sequence>MSDAPRSDRYAAADSGAIEITSEPIVLDRSASRDAEAIDITPALDSDDSEAGPASSAGKPSSRRRKIVLGSVLAVTLAGVAVFGSVSWRILQQKDATLATPVEVAGLTRDESEGAQATIEYLRTAVNAEINFAESFGAVYTDPAGPDRSVLLFGGTTLVWQPERDLDRLFALASEEDSPVADIREVDAGSLGGVMKCGTAPIQDGELVFCGWADHGSIAMGMFAGRTLDDSSALLRDIRNAVQSRD</sequence>
<dbReference type="EMBL" id="BONX01000068">
    <property type="protein sequence ID" value="GIH01334.1"/>
    <property type="molecule type" value="Genomic_DNA"/>
</dbReference>
<keyword evidence="4" id="KW-1185">Reference proteome</keyword>
<comment type="caution">
    <text evidence="3">The sequence shown here is derived from an EMBL/GenBank/DDBJ whole genome shotgun (WGS) entry which is preliminary data.</text>
</comment>
<evidence type="ECO:0000256" key="2">
    <source>
        <dbReference type="SAM" id="Phobius"/>
    </source>
</evidence>
<name>A0ABQ4F346_9ACTN</name>